<feature type="coiled-coil region" evidence="1">
    <location>
        <begin position="38"/>
        <end position="65"/>
    </location>
</feature>
<dbReference type="EMBL" id="CP041186">
    <property type="protein sequence ID" value="QDG51245.1"/>
    <property type="molecule type" value="Genomic_DNA"/>
</dbReference>
<keyword evidence="1" id="KW-0175">Coiled coil</keyword>
<sequence>MQPTPRHIEPSQQYNQHVLRAAPSVAQVKVMPKDDLVRRSLEQRNQAARQALQELDKAYEHSDAQQRGTYMAHSVAAHSMGQQTATRVNIKALGGCRGEHRQACQQLQKVLEQHGPMLQNIPQFRR</sequence>
<evidence type="ECO:0000313" key="2">
    <source>
        <dbReference type="EMBL" id="QDG51245.1"/>
    </source>
</evidence>
<name>A0A4Y6PU01_PERCE</name>
<reference evidence="2 3" key="1">
    <citation type="submission" date="2019-06" db="EMBL/GenBank/DDBJ databases">
        <title>Persicimonas caeni gen. nov., sp. nov., a predatory bacterium isolated from solar saltern.</title>
        <authorList>
            <person name="Wang S."/>
        </authorList>
    </citation>
    <scope>NUCLEOTIDE SEQUENCE [LARGE SCALE GENOMIC DNA]</scope>
    <source>
        <strain evidence="2 3">YN101</strain>
    </source>
</reference>
<accession>A0A5B8Y8R8</accession>
<evidence type="ECO:0000313" key="3">
    <source>
        <dbReference type="Proteomes" id="UP000315995"/>
    </source>
</evidence>
<keyword evidence="3" id="KW-1185">Reference proteome</keyword>
<dbReference type="AlphaFoldDB" id="A0A4Y6PU01"/>
<dbReference type="Proteomes" id="UP000315995">
    <property type="component" value="Chromosome"/>
</dbReference>
<evidence type="ECO:0000256" key="1">
    <source>
        <dbReference type="SAM" id="Coils"/>
    </source>
</evidence>
<accession>A0A4Y6PU01</accession>
<dbReference type="RefSeq" id="WP_141197730.1">
    <property type="nucleotide sequence ID" value="NZ_CP041186.1"/>
</dbReference>
<organism evidence="2 3">
    <name type="scientific">Persicimonas caeni</name>
    <dbReference type="NCBI Taxonomy" id="2292766"/>
    <lineage>
        <taxon>Bacteria</taxon>
        <taxon>Deltaproteobacteria</taxon>
        <taxon>Bradymonadales</taxon>
        <taxon>Bradymonadaceae</taxon>
        <taxon>Persicimonas</taxon>
    </lineage>
</organism>
<proteinExistence type="predicted"/>
<protein>
    <submittedName>
        <fullName evidence="2">Uncharacterized protein</fullName>
    </submittedName>
</protein>
<gene>
    <name evidence="2" type="ORF">FIV42_10985</name>
</gene>